<reference evidence="1" key="2">
    <citation type="journal article" date="2015" name="Data Brief">
        <title>Shoot transcriptome of the giant reed, Arundo donax.</title>
        <authorList>
            <person name="Barrero R.A."/>
            <person name="Guerrero F.D."/>
            <person name="Moolhuijzen P."/>
            <person name="Goolsby J.A."/>
            <person name="Tidwell J."/>
            <person name="Bellgard S.E."/>
            <person name="Bellgard M.I."/>
        </authorList>
    </citation>
    <scope>NUCLEOTIDE SEQUENCE</scope>
    <source>
        <tissue evidence="1">Shoot tissue taken approximately 20 cm above the soil surface</tissue>
    </source>
</reference>
<proteinExistence type="predicted"/>
<dbReference type="EMBL" id="GBRH01231004">
    <property type="protein sequence ID" value="JAD66891.1"/>
    <property type="molecule type" value="Transcribed_RNA"/>
</dbReference>
<accession>A0A0A9BU92</accession>
<dbReference type="AlphaFoldDB" id="A0A0A9BU92"/>
<organism evidence="1">
    <name type="scientific">Arundo donax</name>
    <name type="common">Giant reed</name>
    <name type="synonym">Donax arundinaceus</name>
    <dbReference type="NCBI Taxonomy" id="35708"/>
    <lineage>
        <taxon>Eukaryota</taxon>
        <taxon>Viridiplantae</taxon>
        <taxon>Streptophyta</taxon>
        <taxon>Embryophyta</taxon>
        <taxon>Tracheophyta</taxon>
        <taxon>Spermatophyta</taxon>
        <taxon>Magnoliopsida</taxon>
        <taxon>Liliopsida</taxon>
        <taxon>Poales</taxon>
        <taxon>Poaceae</taxon>
        <taxon>PACMAD clade</taxon>
        <taxon>Arundinoideae</taxon>
        <taxon>Arundineae</taxon>
        <taxon>Arundo</taxon>
    </lineage>
</organism>
<protein>
    <submittedName>
        <fullName evidence="1">Uncharacterized protein</fullName>
    </submittedName>
</protein>
<sequence length="65" mass="7576">MSTSVAKLWRPPMPAWSSIPSIHSPPIYYAPSLGHSSKESRRLEKERISGFLKRVNMRPKWLNRK</sequence>
<name>A0A0A9BU92_ARUDO</name>
<reference evidence="1" key="1">
    <citation type="submission" date="2014-09" db="EMBL/GenBank/DDBJ databases">
        <authorList>
            <person name="Magalhaes I.L.F."/>
            <person name="Oliveira U."/>
            <person name="Santos F.R."/>
            <person name="Vidigal T.H.D.A."/>
            <person name="Brescovit A.D."/>
            <person name="Santos A.J."/>
        </authorList>
    </citation>
    <scope>NUCLEOTIDE SEQUENCE</scope>
    <source>
        <tissue evidence="1">Shoot tissue taken approximately 20 cm above the soil surface</tissue>
    </source>
</reference>
<evidence type="ECO:0000313" key="1">
    <source>
        <dbReference type="EMBL" id="JAD66891.1"/>
    </source>
</evidence>